<proteinExistence type="predicted"/>
<feature type="non-terminal residue" evidence="1">
    <location>
        <position position="96"/>
    </location>
</feature>
<dbReference type="AlphaFoldDB" id="A0A812MDY7"/>
<gene>
    <name evidence="1" type="primary">GLYK</name>
    <name evidence="1" type="ORF">SPIL2461_LOCUS5452</name>
</gene>
<keyword evidence="2" id="KW-1185">Reference proteome</keyword>
<reference evidence="1" key="1">
    <citation type="submission" date="2021-02" db="EMBL/GenBank/DDBJ databases">
        <authorList>
            <person name="Dougan E. K."/>
            <person name="Rhodes N."/>
            <person name="Thang M."/>
            <person name="Chan C."/>
        </authorList>
    </citation>
    <scope>NUCLEOTIDE SEQUENCE</scope>
</reference>
<dbReference type="EMBL" id="CAJNIZ010007697">
    <property type="protein sequence ID" value="CAE7260514.1"/>
    <property type="molecule type" value="Genomic_DNA"/>
</dbReference>
<sequence length="96" mass="10791">VPKAMWEKARMPCDVILLEGWMLGFKPLVNPEAAADIHPGLRLVNEKLKGYQAWDDLVDSFCVLAVEDIDQVYVWRQQAEAAMKKTQGSGMDADEV</sequence>
<name>A0A812MDY7_SYMPI</name>
<evidence type="ECO:0000313" key="2">
    <source>
        <dbReference type="Proteomes" id="UP000649617"/>
    </source>
</evidence>
<accession>A0A812MDY7</accession>
<dbReference type="OrthoDB" id="347435at2759"/>
<dbReference type="Gene3D" id="3.40.50.300">
    <property type="entry name" value="P-loop containing nucleotide triphosphate hydrolases"/>
    <property type="match status" value="1"/>
</dbReference>
<protein>
    <submittedName>
        <fullName evidence="1">GLYK protein</fullName>
    </submittedName>
</protein>
<organism evidence="1 2">
    <name type="scientific">Symbiodinium pilosum</name>
    <name type="common">Dinoflagellate</name>
    <dbReference type="NCBI Taxonomy" id="2952"/>
    <lineage>
        <taxon>Eukaryota</taxon>
        <taxon>Sar</taxon>
        <taxon>Alveolata</taxon>
        <taxon>Dinophyceae</taxon>
        <taxon>Suessiales</taxon>
        <taxon>Symbiodiniaceae</taxon>
        <taxon>Symbiodinium</taxon>
    </lineage>
</organism>
<feature type="non-terminal residue" evidence="1">
    <location>
        <position position="1"/>
    </location>
</feature>
<comment type="caution">
    <text evidence="1">The sequence shown here is derived from an EMBL/GenBank/DDBJ whole genome shotgun (WGS) entry which is preliminary data.</text>
</comment>
<dbReference type="InterPro" id="IPR027417">
    <property type="entry name" value="P-loop_NTPase"/>
</dbReference>
<dbReference type="Proteomes" id="UP000649617">
    <property type="component" value="Unassembled WGS sequence"/>
</dbReference>
<evidence type="ECO:0000313" key="1">
    <source>
        <dbReference type="EMBL" id="CAE7260514.1"/>
    </source>
</evidence>